<feature type="transmembrane region" description="Helical" evidence="8">
    <location>
        <begin position="165"/>
        <end position="185"/>
    </location>
</feature>
<comment type="subcellular location">
    <subcellularLocation>
        <location evidence="8">Cell junction</location>
        <location evidence="8">Tight junction</location>
    </subcellularLocation>
    <subcellularLocation>
        <location evidence="8">Cell membrane</location>
        <topology evidence="8">Multi-pass membrane protein</topology>
    </subcellularLocation>
</comment>
<keyword evidence="3 8" id="KW-1003">Cell membrane</keyword>
<evidence type="ECO:0000313" key="10">
    <source>
        <dbReference type="Proteomes" id="UP000694620"/>
    </source>
</evidence>
<evidence type="ECO:0000256" key="8">
    <source>
        <dbReference type="RuleBase" id="RU060637"/>
    </source>
</evidence>
<comment type="function">
    <text evidence="8">Claudins function as major constituents of the tight junction complexes that regulate the permeability of epithelia.</text>
</comment>
<keyword evidence="2 8" id="KW-0796">Tight junction</keyword>
<reference evidence="9" key="1">
    <citation type="submission" date="2021-06" db="EMBL/GenBank/DDBJ databases">
        <authorList>
            <consortium name="Wellcome Sanger Institute Data Sharing"/>
        </authorList>
    </citation>
    <scope>NUCLEOTIDE SEQUENCE [LARGE SCALE GENOMIC DNA]</scope>
</reference>
<feature type="transmembrane region" description="Helical" evidence="8">
    <location>
        <begin position="77"/>
        <end position="97"/>
    </location>
</feature>
<keyword evidence="6 8" id="KW-1133">Transmembrane helix</keyword>
<dbReference type="PROSITE" id="PS01346">
    <property type="entry name" value="CLAUDIN"/>
    <property type="match status" value="1"/>
</dbReference>
<dbReference type="InterPro" id="IPR004031">
    <property type="entry name" value="PMP22/EMP/MP20/Claudin"/>
</dbReference>
<accession>A0A8C4TFV6</accession>
<proteinExistence type="inferred from homology"/>
<gene>
    <name evidence="9" type="primary">cldn26</name>
</gene>
<evidence type="ECO:0000256" key="2">
    <source>
        <dbReference type="ARBA" id="ARBA00022427"/>
    </source>
</evidence>
<evidence type="ECO:0000256" key="3">
    <source>
        <dbReference type="ARBA" id="ARBA00022475"/>
    </source>
</evidence>
<feature type="transmembrane region" description="Helical" evidence="8">
    <location>
        <begin position="118"/>
        <end position="145"/>
    </location>
</feature>
<dbReference type="GO" id="GO:0005198">
    <property type="term" value="F:structural molecule activity"/>
    <property type="evidence" value="ECO:0007669"/>
    <property type="project" value="InterPro"/>
</dbReference>
<dbReference type="GO" id="GO:0005923">
    <property type="term" value="C:bicellular tight junction"/>
    <property type="evidence" value="ECO:0007669"/>
    <property type="project" value="UniProtKB-SubCell"/>
</dbReference>
<dbReference type="RefSeq" id="XP_028680447.1">
    <property type="nucleotide sequence ID" value="XM_028824614.2"/>
</dbReference>
<dbReference type="PANTHER" id="PTHR12002">
    <property type="entry name" value="CLAUDIN"/>
    <property type="match status" value="1"/>
</dbReference>
<feature type="transmembrane region" description="Helical" evidence="8">
    <location>
        <begin position="12"/>
        <end position="33"/>
    </location>
</feature>
<dbReference type="GO" id="GO:0005886">
    <property type="term" value="C:plasma membrane"/>
    <property type="evidence" value="ECO:0007669"/>
    <property type="project" value="UniProtKB-SubCell"/>
</dbReference>
<evidence type="ECO:0000256" key="5">
    <source>
        <dbReference type="ARBA" id="ARBA00022949"/>
    </source>
</evidence>
<dbReference type="OrthoDB" id="8612291at2759"/>
<name>A0A8C4TFV6_ERPCA</name>
<keyword evidence="4 8" id="KW-0812">Transmembrane</keyword>
<dbReference type="GeneTree" id="ENSGT00940000161922"/>
<dbReference type="Proteomes" id="UP000694620">
    <property type="component" value="Chromosome 18"/>
</dbReference>
<dbReference type="InterPro" id="IPR006187">
    <property type="entry name" value="Claudin"/>
</dbReference>
<dbReference type="Gene3D" id="1.20.140.150">
    <property type="match status" value="1"/>
</dbReference>
<evidence type="ECO:0000256" key="6">
    <source>
        <dbReference type="ARBA" id="ARBA00022989"/>
    </source>
</evidence>
<dbReference type="AlphaFoldDB" id="A0A8C4TFV6"/>
<dbReference type="InterPro" id="IPR017974">
    <property type="entry name" value="Claudin_CS"/>
</dbReference>
<dbReference type="PRINTS" id="PR01077">
    <property type="entry name" value="CLAUDIN"/>
</dbReference>
<reference evidence="9" key="2">
    <citation type="submission" date="2025-08" db="UniProtKB">
        <authorList>
            <consortium name="Ensembl"/>
        </authorList>
    </citation>
    <scope>IDENTIFICATION</scope>
</reference>
<dbReference type="GeneID" id="114668713"/>
<protein>
    <recommendedName>
        <fullName evidence="8">Claudin</fullName>
    </recommendedName>
</protein>
<evidence type="ECO:0000256" key="4">
    <source>
        <dbReference type="ARBA" id="ARBA00022692"/>
    </source>
</evidence>
<dbReference type="Ensembl" id="ENSECRT00000032492.1">
    <property type="protein sequence ID" value="ENSECRP00000031816.1"/>
    <property type="gene ID" value="ENSECRG00000021549.1"/>
</dbReference>
<evidence type="ECO:0000256" key="1">
    <source>
        <dbReference type="ARBA" id="ARBA00008295"/>
    </source>
</evidence>
<keyword evidence="5 8" id="KW-0965">Cell junction</keyword>
<dbReference type="Pfam" id="PF00822">
    <property type="entry name" value="PMP22_Claudin"/>
    <property type="match status" value="1"/>
</dbReference>
<comment type="similarity">
    <text evidence="1 8">Belongs to the claudin family.</text>
</comment>
<keyword evidence="10" id="KW-1185">Reference proteome</keyword>
<keyword evidence="7 8" id="KW-0472">Membrane</keyword>
<evidence type="ECO:0000256" key="7">
    <source>
        <dbReference type="ARBA" id="ARBA00023136"/>
    </source>
</evidence>
<evidence type="ECO:0000313" key="9">
    <source>
        <dbReference type="Ensembl" id="ENSECRP00000031816.1"/>
    </source>
</evidence>
<reference evidence="9" key="3">
    <citation type="submission" date="2025-09" db="UniProtKB">
        <authorList>
            <consortium name="Ensembl"/>
        </authorList>
    </citation>
    <scope>IDENTIFICATION</scope>
</reference>
<sequence length="216" mass="24034">MVLLNSKIVQLGAFFVSLMGLATSIVTTFLPLWKTMNTDLNEMENWYQGLWHNCVFQDEVGLQCKPFDSFLALPADIMISRILMLISNVLGILGLLVTVAGMDCIKLSGDKDLFKKKILVSGGVLFLLSGITTLFPVSMVAYLMVSEFWDDNVPELVLRWEFGEAMFSGWFAGLFLVLGGAFTFVSICMMKSSSSPVYHITPGNQKTVQYLKTEVL</sequence>
<organism evidence="9 10">
    <name type="scientific">Erpetoichthys calabaricus</name>
    <name type="common">Rope fish</name>
    <name type="synonym">Calamoichthys calabaricus</name>
    <dbReference type="NCBI Taxonomy" id="27687"/>
    <lineage>
        <taxon>Eukaryota</taxon>
        <taxon>Metazoa</taxon>
        <taxon>Chordata</taxon>
        <taxon>Craniata</taxon>
        <taxon>Vertebrata</taxon>
        <taxon>Euteleostomi</taxon>
        <taxon>Actinopterygii</taxon>
        <taxon>Polypteriformes</taxon>
        <taxon>Polypteridae</taxon>
        <taxon>Erpetoichthys</taxon>
    </lineage>
</organism>